<dbReference type="RefSeq" id="WP_302928579.1">
    <property type="nucleotide sequence ID" value="NZ_JAJEPW010000016.1"/>
</dbReference>
<evidence type="ECO:0000256" key="1">
    <source>
        <dbReference type="SAM" id="Phobius"/>
    </source>
</evidence>
<feature type="transmembrane region" description="Helical" evidence="1">
    <location>
        <begin position="155"/>
        <end position="172"/>
    </location>
</feature>
<evidence type="ECO:0000313" key="3">
    <source>
        <dbReference type="Proteomes" id="UP001199319"/>
    </source>
</evidence>
<accession>A0AAE3AB36</accession>
<comment type="caution">
    <text evidence="2">The sequence shown here is derived from an EMBL/GenBank/DDBJ whole genome shotgun (WGS) entry which is preliminary data.</text>
</comment>
<evidence type="ECO:0000313" key="2">
    <source>
        <dbReference type="EMBL" id="MCC2129302.1"/>
    </source>
</evidence>
<name>A0AAE3AB36_9FIRM</name>
<gene>
    <name evidence="2" type="ORF">LKD37_07205</name>
</gene>
<reference evidence="2" key="1">
    <citation type="submission" date="2021-10" db="EMBL/GenBank/DDBJ databases">
        <title>Anaerobic single-cell dispensing facilitates the cultivation of human gut bacteria.</title>
        <authorList>
            <person name="Afrizal A."/>
        </authorList>
    </citation>
    <scope>NUCLEOTIDE SEQUENCE</scope>
    <source>
        <strain evidence="2">CLA-AA-H272</strain>
    </source>
</reference>
<keyword evidence="3" id="KW-1185">Reference proteome</keyword>
<organism evidence="2 3">
    <name type="scientific">Brotocaccenecus cirricatena</name>
    <dbReference type="NCBI Taxonomy" id="3064195"/>
    <lineage>
        <taxon>Bacteria</taxon>
        <taxon>Bacillati</taxon>
        <taxon>Bacillota</taxon>
        <taxon>Clostridia</taxon>
        <taxon>Eubacteriales</taxon>
        <taxon>Oscillospiraceae</taxon>
        <taxon>Brotocaccenecus</taxon>
    </lineage>
</organism>
<sequence length="224" mass="24313">MKSIIWKIELAAAVLLAVSALVWGLRPGVWNYGGFYRMTAGEQSRTYTRPGCSTVEVTEDNRLRIQSPTGQTAEFTLSLAENGSYRAAEMAMDGVVRNITYNTATGTFMTAGDSWSISTLVQEKAGFSPGLTDNALYSMALGNHQTRIAGRSGEFLTAGLFLLLGLVLPLLLKPAIALDKFLLGFFYDNSEKLQATDLARGIMLLLGLVVSVIGAIWWCILLFG</sequence>
<dbReference type="Proteomes" id="UP001199319">
    <property type="component" value="Unassembled WGS sequence"/>
</dbReference>
<keyword evidence="1" id="KW-0472">Membrane</keyword>
<dbReference type="EMBL" id="JAJEPW010000016">
    <property type="protein sequence ID" value="MCC2129302.1"/>
    <property type="molecule type" value="Genomic_DNA"/>
</dbReference>
<proteinExistence type="predicted"/>
<dbReference type="AlphaFoldDB" id="A0AAE3AB36"/>
<protein>
    <submittedName>
        <fullName evidence="2">Uncharacterized protein</fullName>
    </submittedName>
</protein>
<keyword evidence="1" id="KW-0812">Transmembrane</keyword>
<keyword evidence="1" id="KW-1133">Transmembrane helix</keyword>
<feature type="transmembrane region" description="Helical" evidence="1">
    <location>
        <begin position="202"/>
        <end position="223"/>
    </location>
</feature>